<dbReference type="Proteomes" id="UP000805649">
    <property type="component" value="Unassembled WGS sequence"/>
</dbReference>
<reference evidence="1 2" key="1">
    <citation type="journal article" date="2020" name="Phytopathology">
        <title>Genome Sequence Resources of Colletotrichum truncatum, C. plurivorum, C. musicola, and C. sojae: Four Species Pathogenic to Soybean (Glycine max).</title>
        <authorList>
            <person name="Rogerio F."/>
            <person name="Boufleur T.R."/>
            <person name="Ciampi-Guillardi M."/>
            <person name="Sukno S.A."/>
            <person name="Thon M.R."/>
            <person name="Massola Junior N.S."/>
            <person name="Baroncelli R."/>
        </authorList>
    </citation>
    <scope>NUCLEOTIDE SEQUENCE [LARGE SCALE GENOMIC DNA]</scope>
    <source>
        <strain evidence="1 2">CMES1059</strain>
    </source>
</reference>
<gene>
    <name evidence="1" type="ORF">CTRU02_204742</name>
</gene>
<keyword evidence="2" id="KW-1185">Reference proteome</keyword>
<evidence type="ECO:0000313" key="2">
    <source>
        <dbReference type="Proteomes" id="UP000805649"/>
    </source>
</evidence>
<keyword evidence="1" id="KW-0456">Lyase</keyword>
<protein>
    <submittedName>
        <fullName evidence="1">Aminodeoxychorismate lyase</fullName>
    </submittedName>
</protein>
<sequence length="273" mass="29951">MVSLKQGNQVEAVVSEPSFEIITTLAYSVNLPLNPQASSQSCCYLLQHGVDRLKAAALDLSWTAVVNYLSEGNRTASLEQEIADYMLSVHGDDSKDPSRRFIVRLALKKDAKLSILSGPRPTSPNELYYPLQLSPSPLTTPSIPVYLDLEITTSSVFTKHKTTYRQPYSAAWNRVGLDETVSPATCDVLLYNSNGHIMGSVFRTVYFWRNGAFVTPSSETGCKMGVSRRWAVENAGVKETFISAGEVKEGEMIWLSSAVGGFIQGTVTLKGRI</sequence>
<name>A0ACC3ZD30_COLTU</name>
<dbReference type="EMBL" id="VUJX02000002">
    <property type="protein sequence ID" value="KAL0941979.1"/>
    <property type="molecule type" value="Genomic_DNA"/>
</dbReference>
<proteinExistence type="predicted"/>
<accession>A0ACC3ZD30</accession>
<comment type="caution">
    <text evidence="1">The sequence shown here is derived from an EMBL/GenBank/DDBJ whole genome shotgun (WGS) entry which is preliminary data.</text>
</comment>
<evidence type="ECO:0000313" key="1">
    <source>
        <dbReference type="EMBL" id="KAL0941979.1"/>
    </source>
</evidence>
<organism evidence="1 2">
    <name type="scientific">Colletotrichum truncatum</name>
    <name type="common">Anthracnose fungus</name>
    <name type="synonym">Colletotrichum capsici</name>
    <dbReference type="NCBI Taxonomy" id="5467"/>
    <lineage>
        <taxon>Eukaryota</taxon>
        <taxon>Fungi</taxon>
        <taxon>Dikarya</taxon>
        <taxon>Ascomycota</taxon>
        <taxon>Pezizomycotina</taxon>
        <taxon>Sordariomycetes</taxon>
        <taxon>Hypocreomycetidae</taxon>
        <taxon>Glomerellales</taxon>
        <taxon>Glomerellaceae</taxon>
        <taxon>Colletotrichum</taxon>
        <taxon>Colletotrichum truncatum species complex</taxon>
    </lineage>
</organism>